<evidence type="ECO:0000256" key="3">
    <source>
        <dbReference type="ARBA" id="ARBA00022454"/>
    </source>
</evidence>
<comment type="subcellular location">
    <subcellularLocation>
        <location evidence="1">Chromosome</location>
        <location evidence="1">Centromere</location>
    </subcellularLocation>
</comment>
<gene>
    <name evidence="10" type="ORF">MFLAVUS_008042</name>
</gene>
<comment type="similarity">
    <text evidence="2">Belongs to the NUF2 family.</text>
</comment>
<evidence type="ECO:0000259" key="9">
    <source>
        <dbReference type="Pfam" id="PF03800"/>
    </source>
</evidence>
<evidence type="ECO:0000256" key="6">
    <source>
        <dbReference type="ARBA" id="ARBA00023054"/>
    </source>
</evidence>
<evidence type="ECO:0000256" key="5">
    <source>
        <dbReference type="ARBA" id="ARBA00022776"/>
    </source>
</evidence>
<accession>A0ABP9Z5Y7</accession>
<name>A0ABP9Z5Y7_9FUNG</name>
<evidence type="ECO:0000256" key="1">
    <source>
        <dbReference type="ARBA" id="ARBA00004584"/>
    </source>
</evidence>
<keyword evidence="8" id="KW-0137">Centromere</keyword>
<protein>
    <recommendedName>
        <fullName evidence="9">Kinetochore protein Nuf2 N-terminal domain-containing protein</fullName>
    </recommendedName>
</protein>
<dbReference type="Gene3D" id="1.10.418.60">
    <property type="entry name" value="Ncd80 complex, Nuf2 subunit"/>
    <property type="match status" value="1"/>
</dbReference>
<keyword evidence="4" id="KW-0132">Cell division</keyword>
<dbReference type="Pfam" id="PF03800">
    <property type="entry name" value="Nuf2"/>
    <property type="match status" value="1"/>
</dbReference>
<feature type="domain" description="Kinetochore protein Nuf2 N-terminal" evidence="9">
    <location>
        <begin position="2"/>
        <end position="108"/>
    </location>
</feature>
<keyword evidence="11" id="KW-1185">Reference proteome</keyword>
<dbReference type="InterPro" id="IPR005549">
    <property type="entry name" value="Kinetochore_Nuf2_N"/>
</dbReference>
<comment type="caution">
    <text evidence="10">The sequence shown here is derived from an EMBL/GenBank/DDBJ whole genome shotgun (WGS) entry which is preliminary data.</text>
</comment>
<evidence type="ECO:0000256" key="8">
    <source>
        <dbReference type="ARBA" id="ARBA00023328"/>
    </source>
</evidence>
<proteinExistence type="inferred from homology"/>
<organism evidence="10 11">
    <name type="scientific">Mucor flavus</name>
    <dbReference type="NCBI Taxonomy" id="439312"/>
    <lineage>
        <taxon>Eukaryota</taxon>
        <taxon>Fungi</taxon>
        <taxon>Fungi incertae sedis</taxon>
        <taxon>Mucoromycota</taxon>
        <taxon>Mucoromycotina</taxon>
        <taxon>Mucoromycetes</taxon>
        <taxon>Mucorales</taxon>
        <taxon>Mucorineae</taxon>
        <taxon>Mucoraceae</taxon>
        <taxon>Mucor</taxon>
    </lineage>
</organism>
<keyword evidence="7" id="KW-0131">Cell cycle</keyword>
<dbReference type="Proteomes" id="UP001473302">
    <property type="component" value="Unassembled WGS sequence"/>
</dbReference>
<sequence length="182" mass="20816">MNLCFSEADLYLPSFHCTTIVFETIITIFCPENHRLIEEAHAEATKRVITLTGSSLDTCSPEKLAIFHVFRSFLKTIRFSDIGLIDLIHPTSRRVIPTYNAVFDYALYCYPRWGYIPRAEKIKIEGDYATGLFIDSDTLSDEEDEISYEEYQVTESQILPAPDDDTVVDQSRAEVLSGFPRQ</sequence>
<evidence type="ECO:0000256" key="4">
    <source>
        <dbReference type="ARBA" id="ARBA00022618"/>
    </source>
</evidence>
<reference evidence="10 11" key="1">
    <citation type="submission" date="2024-04" db="EMBL/GenBank/DDBJ databases">
        <title>genome sequences of Mucor flavus KT1a and Helicostylum pulchrum KT1b strains isolated from the surface of a dry-aged beef.</title>
        <authorList>
            <person name="Toyotome T."/>
            <person name="Hosono M."/>
            <person name="Torimaru M."/>
            <person name="Fukuda K."/>
            <person name="Mikami N."/>
        </authorList>
    </citation>
    <scope>NUCLEOTIDE SEQUENCE [LARGE SCALE GENOMIC DNA]</scope>
    <source>
        <strain evidence="10 11">KT1a</strain>
    </source>
</reference>
<dbReference type="EMBL" id="BAABUK010000021">
    <property type="protein sequence ID" value="GAA5814545.1"/>
    <property type="molecule type" value="Genomic_DNA"/>
</dbReference>
<dbReference type="InterPro" id="IPR038275">
    <property type="entry name" value="Nuf2_N_sf"/>
</dbReference>
<evidence type="ECO:0000313" key="11">
    <source>
        <dbReference type="Proteomes" id="UP001473302"/>
    </source>
</evidence>
<keyword evidence="3" id="KW-0158">Chromosome</keyword>
<keyword evidence="5" id="KW-0498">Mitosis</keyword>
<evidence type="ECO:0000256" key="7">
    <source>
        <dbReference type="ARBA" id="ARBA00023306"/>
    </source>
</evidence>
<evidence type="ECO:0000256" key="2">
    <source>
        <dbReference type="ARBA" id="ARBA00005498"/>
    </source>
</evidence>
<evidence type="ECO:0000313" key="10">
    <source>
        <dbReference type="EMBL" id="GAA5814545.1"/>
    </source>
</evidence>
<keyword evidence="6" id="KW-0175">Coiled coil</keyword>